<evidence type="ECO:0000313" key="3">
    <source>
        <dbReference type="Proteomes" id="UP000192501"/>
    </source>
</evidence>
<name>A0A1X0QKU4_9MICR</name>
<reference evidence="2 3" key="1">
    <citation type="journal article" date="2017" name="Environ. Microbiol.">
        <title>Decay of the glycolytic pathway and adaptation to intranuclear parasitism within Enterocytozoonidae microsporidia.</title>
        <authorList>
            <person name="Wiredu Boakye D."/>
            <person name="Jaroenlak P."/>
            <person name="Prachumwat A."/>
            <person name="Williams T.A."/>
            <person name="Bateman K.S."/>
            <person name="Itsathitphaisarn O."/>
            <person name="Sritunyalucksana K."/>
            <person name="Paszkiewicz K.H."/>
            <person name="Moore K.A."/>
            <person name="Stentiford G.D."/>
            <person name="Williams B.A."/>
        </authorList>
    </citation>
    <scope>NUCLEOTIDE SEQUENCE [LARGE SCALE GENOMIC DNA]</scope>
    <source>
        <strain evidence="3">canceri</strain>
    </source>
</reference>
<proteinExistence type="predicted"/>
<feature type="domain" description="Tc1-like transposase DDE" evidence="1">
    <location>
        <begin position="8"/>
        <end position="81"/>
    </location>
</feature>
<gene>
    <name evidence="2" type="primary">TCB2</name>
    <name evidence="2" type="ORF">A0H76_1499</name>
</gene>
<accession>A0A1X0QKU4</accession>
<dbReference type="EMBL" id="LTAI01000033">
    <property type="protein sequence ID" value="ORE00325.1"/>
    <property type="molecule type" value="Genomic_DNA"/>
</dbReference>
<dbReference type="Pfam" id="PF13358">
    <property type="entry name" value="DDE_3"/>
    <property type="match status" value="1"/>
</dbReference>
<dbReference type="GO" id="GO:0003676">
    <property type="term" value="F:nucleic acid binding"/>
    <property type="evidence" value="ECO:0007669"/>
    <property type="project" value="InterPro"/>
</dbReference>
<dbReference type="Gene3D" id="3.30.420.10">
    <property type="entry name" value="Ribonuclease H-like superfamily/Ribonuclease H"/>
    <property type="match status" value="1"/>
</dbReference>
<dbReference type="VEuPathDB" id="MicrosporidiaDB:HERIO_2559"/>
<dbReference type="InterPro" id="IPR038717">
    <property type="entry name" value="Tc1-like_DDE_dom"/>
</dbReference>
<dbReference type="Proteomes" id="UP000192501">
    <property type="component" value="Unassembled WGS sequence"/>
</dbReference>
<dbReference type="AlphaFoldDB" id="A0A1X0QKU4"/>
<organism evidence="2 3">
    <name type="scientific">Hepatospora eriocheir</name>
    <dbReference type="NCBI Taxonomy" id="1081669"/>
    <lineage>
        <taxon>Eukaryota</taxon>
        <taxon>Fungi</taxon>
        <taxon>Fungi incertae sedis</taxon>
        <taxon>Microsporidia</taxon>
        <taxon>Hepatosporidae</taxon>
        <taxon>Hepatospora</taxon>
    </lineage>
</organism>
<dbReference type="VEuPathDB" id="MicrosporidiaDB:A0H76_1499"/>
<evidence type="ECO:0000259" key="1">
    <source>
        <dbReference type="Pfam" id="PF13358"/>
    </source>
</evidence>
<evidence type="ECO:0000313" key="2">
    <source>
        <dbReference type="EMBL" id="ORE00325.1"/>
    </source>
</evidence>
<comment type="caution">
    <text evidence="2">The sequence shown here is derived from an EMBL/GenBank/DDBJ whole genome shotgun (WGS) entry which is preliminary data.</text>
</comment>
<protein>
    <submittedName>
        <fullName evidence="2">TCB2</fullName>
    </submittedName>
</protein>
<sequence>MIGAAYKQIFAQNLKQSVIEMGLDEFILQQDNDPKHTSNVVKDWLYEKNIDVLPWPPQSPDMNSIEHVLTYMKMCLRGKGKLNKKNLKEEIV</sequence>
<dbReference type="InterPro" id="IPR036397">
    <property type="entry name" value="RNaseH_sf"/>
</dbReference>